<evidence type="ECO:0000313" key="1">
    <source>
        <dbReference type="EMBL" id="SVE22221.1"/>
    </source>
</evidence>
<name>A0A383BQU0_9ZZZZ</name>
<feature type="non-terminal residue" evidence="1">
    <location>
        <position position="48"/>
    </location>
</feature>
<gene>
    <name evidence="1" type="ORF">METZ01_LOCUS475075</name>
</gene>
<proteinExistence type="predicted"/>
<protein>
    <submittedName>
        <fullName evidence="1">Uncharacterized protein</fullName>
    </submittedName>
</protein>
<reference evidence="1" key="1">
    <citation type="submission" date="2018-05" db="EMBL/GenBank/DDBJ databases">
        <authorList>
            <person name="Lanie J.A."/>
            <person name="Ng W.-L."/>
            <person name="Kazmierczak K.M."/>
            <person name="Andrzejewski T.M."/>
            <person name="Davidsen T.M."/>
            <person name="Wayne K.J."/>
            <person name="Tettelin H."/>
            <person name="Glass J.I."/>
            <person name="Rusch D."/>
            <person name="Podicherti R."/>
            <person name="Tsui H.-C.T."/>
            <person name="Winkler M.E."/>
        </authorList>
    </citation>
    <scope>NUCLEOTIDE SEQUENCE</scope>
</reference>
<sequence>MVTGIDNFSKYGRVRHSFDDHPDYTLVEGDASNVDLVSSLLGDADHLI</sequence>
<dbReference type="AlphaFoldDB" id="A0A383BQU0"/>
<accession>A0A383BQU0</accession>
<organism evidence="1">
    <name type="scientific">marine metagenome</name>
    <dbReference type="NCBI Taxonomy" id="408172"/>
    <lineage>
        <taxon>unclassified sequences</taxon>
        <taxon>metagenomes</taxon>
        <taxon>ecological metagenomes</taxon>
    </lineage>
</organism>
<dbReference type="EMBL" id="UINC01202425">
    <property type="protein sequence ID" value="SVE22221.1"/>
    <property type="molecule type" value="Genomic_DNA"/>
</dbReference>